<dbReference type="EMBL" id="CAJJDN010000201">
    <property type="protein sequence ID" value="CAD8128938.1"/>
    <property type="molecule type" value="Genomic_DNA"/>
</dbReference>
<gene>
    <name evidence="1" type="ORF">PSON_ATCC_30995.1.T2010001</name>
</gene>
<dbReference type="AlphaFoldDB" id="A0A8S1RL70"/>
<accession>A0A8S1RL70</accession>
<keyword evidence="2" id="KW-1185">Reference proteome</keyword>
<reference evidence="1" key="1">
    <citation type="submission" date="2021-01" db="EMBL/GenBank/DDBJ databases">
        <authorList>
            <consortium name="Genoscope - CEA"/>
            <person name="William W."/>
        </authorList>
    </citation>
    <scope>NUCLEOTIDE SEQUENCE</scope>
</reference>
<sequence>MYLQYQNYWLNSNQEFLTCPFCKNSRSKSSLIYLYSKDETITNKPLILTFLQDLNHVKISIANGVTIAEYGLVYASKNI</sequence>
<organism evidence="1 2">
    <name type="scientific">Paramecium sonneborni</name>
    <dbReference type="NCBI Taxonomy" id="65129"/>
    <lineage>
        <taxon>Eukaryota</taxon>
        <taxon>Sar</taxon>
        <taxon>Alveolata</taxon>
        <taxon>Ciliophora</taxon>
        <taxon>Intramacronucleata</taxon>
        <taxon>Oligohymenophorea</taxon>
        <taxon>Peniculida</taxon>
        <taxon>Parameciidae</taxon>
        <taxon>Paramecium</taxon>
    </lineage>
</organism>
<dbReference type="OrthoDB" id="10254945at2759"/>
<proteinExistence type="predicted"/>
<evidence type="ECO:0000313" key="2">
    <source>
        <dbReference type="Proteomes" id="UP000692954"/>
    </source>
</evidence>
<evidence type="ECO:0000313" key="1">
    <source>
        <dbReference type="EMBL" id="CAD8128938.1"/>
    </source>
</evidence>
<comment type="caution">
    <text evidence="1">The sequence shown here is derived from an EMBL/GenBank/DDBJ whole genome shotgun (WGS) entry which is preliminary data.</text>
</comment>
<dbReference type="Proteomes" id="UP000692954">
    <property type="component" value="Unassembled WGS sequence"/>
</dbReference>
<name>A0A8S1RL70_9CILI</name>
<protein>
    <submittedName>
        <fullName evidence="1">Uncharacterized protein</fullName>
    </submittedName>
</protein>